<evidence type="ECO:0000256" key="3">
    <source>
        <dbReference type="ARBA" id="ARBA00023125"/>
    </source>
</evidence>
<dbReference type="Proteomes" id="UP000584824">
    <property type="component" value="Unassembled WGS sequence"/>
</dbReference>
<dbReference type="SMART" id="SM00354">
    <property type="entry name" value="HTH_LACI"/>
    <property type="match status" value="1"/>
</dbReference>
<dbReference type="InterPro" id="IPR028082">
    <property type="entry name" value="Peripla_BP_I"/>
</dbReference>
<dbReference type="AlphaFoldDB" id="A0A7W6P416"/>
<dbReference type="InterPro" id="IPR000843">
    <property type="entry name" value="HTH_LacI"/>
</dbReference>
<keyword evidence="3" id="KW-0238">DNA-binding</keyword>
<dbReference type="InterPro" id="IPR046335">
    <property type="entry name" value="LacI/GalR-like_sensor"/>
</dbReference>
<dbReference type="PROSITE" id="PS50932">
    <property type="entry name" value="HTH_LACI_2"/>
    <property type="match status" value="1"/>
</dbReference>
<dbReference type="Gene3D" id="1.10.260.40">
    <property type="entry name" value="lambda repressor-like DNA-binding domains"/>
    <property type="match status" value="1"/>
</dbReference>
<dbReference type="PROSITE" id="PS00356">
    <property type="entry name" value="HTH_LACI_1"/>
    <property type="match status" value="1"/>
</dbReference>
<feature type="domain" description="HTH lacI-type" evidence="5">
    <location>
        <begin position="12"/>
        <end position="66"/>
    </location>
</feature>
<evidence type="ECO:0000256" key="4">
    <source>
        <dbReference type="ARBA" id="ARBA00023163"/>
    </source>
</evidence>
<keyword evidence="7" id="KW-1185">Reference proteome</keyword>
<keyword evidence="1" id="KW-0678">Repressor</keyword>
<keyword evidence="4" id="KW-0804">Transcription</keyword>
<name>A0A7W6P416_9HYPH</name>
<dbReference type="InterPro" id="IPR010982">
    <property type="entry name" value="Lambda_DNA-bd_dom_sf"/>
</dbReference>
<dbReference type="PANTHER" id="PTHR30146">
    <property type="entry name" value="LACI-RELATED TRANSCRIPTIONAL REPRESSOR"/>
    <property type="match status" value="1"/>
</dbReference>
<proteinExistence type="predicted"/>
<accession>A0A7W6P416</accession>
<dbReference type="CDD" id="cd01392">
    <property type="entry name" value="HTH_LacI"/>
    <property type="match status" value="1"/>
</dbReference>
<dbReference type="EMBL" id="JACIDU010000021">
    <property type="protein sequence ID" value="MBB4105471.1"/>
    <property type="molecule type" value="Genomic_DNA"/>
</dbReference>
<dbReference type="Pfam" id="PF13377">
    <property type="entry name" value="Peripla_BP_3"/>
    <property type="match status" value="1"/>
</dbReference>
<dbReference type="GO" id="GO:0003700">
    <property type="term" value="F:DNA-binding transcription factor activity"/>
    <property type="evidence" value="ECO:0007669"/>
    <property type="project" value="TreeGrafter"/>
</dbReference>
<evidence type="ECO:0000313" key="6">
    <source>
        <dbReference type="EMBL" id="MBB4105471.1"/>
    </source>
</evidence>
<evidence type="ECO:0000256" key="1">
    <source>
        <dbReference type="ARBA" id="ARBA00022491"/>
    </source>
</evidence>
<evidence type="ECO:0000256" key="2">
    <source>
        <dbReference type="ARBA" id="ARBA00023015"/>
    </source>
</evidence>
<evidence type="ECO:0000313" key="7">
    <source>
        <dbReference type="Proteomes" id="UP000584824"/>
    </source>
</evidence>
<comment type="caution">
    <text evidence="6">The sequence shown here is derived from an EMBL/GenBank/DDBJ whole genome shotgun (WGS) entry which is preliminary data.</text>
</comment>
<dbReference type="SUPFAM" id="SSF53822">
    <property type="entry name" value="Periplasmic binding protein-like I"/>
    <property type="match status" value="1"/>
</dbReference>
<dbReference type="Gene3D" id="3.40.50.2300">
    <property type="match status" value="2"/>
</dbReference>
<gene>
    <name evidence="6" type="ORF">GGQ66_004058</name>
</gene>
<organism evidence="6 7">
    <name type="scientific">Allorhizobium borbori</name>
    <dbReference type="NCBI Taxonomy" id="485907"/>
    <lineage>
        <taxon>Bacteria</taxon>
        <taxon>Pseudomonadati</taxon>
        <taxon>Pseudomonadota</taxon>
        <taxon>Alphaproteobacteria</taxon>
        <taxon>Hyphomicrobiales</taxon>
        <taxon>Rhizobiaceae</taxon>
        <taxon>Rhizobium/Agrobacterium group</taxon>
        <taxon>Allorhizobium</taxon>
    </lineage>
</organism>
<dbReference type="Pfam" id="PF00356">
    <property type="entry name" value="LacI"/>
    <property type="match status" value="1"/>
</dbReference>
<sequence>MTEQPMPVASPATIEDVARLADVSIATVSRAIHTPEKVANSTRLKVDKAIAITGYTANAMARNLRLGRSNMILVIAPDISDPNFSNILVGLENEARTQGYGVLIGHTQNEPQRSTEYLKFLNSSQAMGLILFTGLLPSEYQSMTPRLPPAVAVFEPVFNGGLPYVGVDDVEGARKIADLLLSEGHRRIAFIGDSRTKLSHMRRRQGYDAALDAAGVPREGRIIVEGDGTLESGRHALERLFIADALPTAFLCVNDQTAIGVMMGLQARNHVVPRDFSVTGFDDIPHASFISPSLTTVRQPRSAIGKQAMALLFGLLSGNASPDSEILLRPDLAIRNSVGPPPRTLPGR</sequence>
<evidence type="ECO:0000259" key="5">
    <source>
        <dbReference type="PROSITE" id="PS50932"/>
    </source>
</evidence>
<dbReference type="PANTHER" id="PTHR30146:SF151">
    <property type="entry name" value="HTH-TYPE TRANSCRIPTIONAL REPRESSOR CYTR"/>
    <property type="match status" value="1"/>
</dbReference>
<reference evidence="6 7" key="1">
    <citation type="submission" date="2020-08" db="EMBL/GenBank/DDBJ databases">
        <title>Genomic Encyclopedia of Type Strains, Phase IV (KMG-IV): sequencing the most valuable type-strain genomes for metagenomic binning, comparative biology and taxonomic classification.</title>
        <authorList>
            <person name="Goeker M."/>
        </authorList>
    </citation>
    <scope>NUCLEOTIDE SEQUENCE [LARGE SCALE GENOMIC DNA]</scope>
    <source>
        <strain evidence="6 7">DSM 26385</strain>
    </source>
</reference>
<dbReference type="GO" id="GO:0000976">
    <property type="term" value="F:transcription cis-regulatory region binding"/>
    <property type="evidence" value="ECO:0007669"/>
    <property type="project" value="TreeGrafter"/>
</dbReference>
<keyword evidence="2" id="KW-0805">Transcription regulation</keyword>
<dbReference type="SUPFAM" id="SSF47413">
    <property type="entry name" value="lambda repressor-like DNA-binding domains"/>
    <property type="match status" value="1"/>
</dbReference>
<protein>
    <submittedName>
        <fullName evidence="6">LacI family repressor for deo operon, udp, cdd, tsx, nupC, and nupG</fullName>
    </submittedName>
</protein>